<evidence type="ECO:0000256" key="9">
    <source>
        <dbReference type="ARBA" id="ARBA00023258"/>
    </source>
</evidence>
<dbReference type="RefSeq" id="XP_038050491.1">
    <property type="nucleotide sequence ID" value="XM_038194563.1"/>
</dbReference>
<feature type="domain" description="Ig-like" evidence="16">
    <location>
        <begin position="117"/>
        <end position="225"/>
    </location>
</feature>
<dbReference type="Pfam" id="PF07679">
    <property type="entry name" value="I-set"/>
    <property type="match status" value="1"/>
</dbReference>
<dbReference type="InterPro" id="IPR015621">
    <property type="entry name" value="IL-1_rcpt_fam"/>
</dbReference>
<evidence type="ECO:0000256" key="4">
    <source>
        <dbReference type="ARBA" id="ARBA00022801"/>
    </source>
</evidence>
<evidence type="ECO:0000256" key="6">
    <source>
        <dbReference type="ARBA" id="ARBA00023027"/>
    </source>
</evidence>
<keyword evidence="9" id="KW-0945">Host-virus interaction</keyword>
<keyword evidence="9" id="KW-0899">Viral immunoevasion</keyword>
<dbReference type="PRINTS" id="PR01537">
    <property type="entry name" value="INTRLKN1R1F"/>
</dbReference>
<dbReference type="EnsemblMetazoa" id="XM_038194563.1">
    <property type="protein sequence ID" value="XP_038050491.1"/>
    <property type="gene ID" value="LOC119723741"/>
</dbReference>
<dbReference type="GeneID" id="119723741"/>
<dbReference type="PANTHER" id="PTHR11890:SF44">
    <property type="entry name" value="X-LINKED INTERLEUKIN-1 RECEPTOR ACCESSORY PROTEIN-LIKE 2"/>
    <property type="match status" value="1"/>
</dbReference>
<dbReference type="InterPro" id="IPR035897">
    <property type="entry name" value="Toll_tir_struct_dom_sf"/>
</dbReference>
<protein>
    <recommendedName>
        <fullName evidence="12">Soluble interferon alpha/beta receptor OPG204</fullName>
    </recommendedName>
</protein>
<keyword evidence="14" id="KW-0472">Membrane</keyword>
<dbReference type="GO" id="GO:0007165">
    <property type="term" value="P:signal transduction"/>
    <property type="evidence" value="ECO:0007669"/>
    <property type="project" value="InterPro"/>
</dbReference>
<comment type="subunit">
    <text evidence="11">Interacts with host IFNA1.</text>
</comment>
<keyword evidence="10" id="KW-0393">Immunoglobulin domain</keyword>
<dbReference type="SMART" id="SM00409">
    <property type="entry name" value="IG"/>
    <property type="match status" value="2"/>
</dbReference>
<evidence type="ECO:0000256" key="3">
    <source>
        <dbReference type="ARBA" id="ARBA00022632"/>
    </source>
</evidence>
<dbReference type="Gene3D" id="2.60.40.10">
    <property type="entry name" value="Immunoglobulins"/>
    <property type="match status" value="2"/>
</dbReference>
<dbReference type="InterPro" id="IPR013098">
    <property type="entry name" value="Ig_I-set"/>
</dbReference>
<evidence type="ECO:0000256" key="1">
    <source>
        <dbReference type="ARBA" id="ARBA00009752"/>
    </source>
</evidence>
<evidence type="ECO:0000256" key="11">
    <source>
        <dbReference type="ARBA" id="ARBA00038761"/>
    </source>
</evidence>
<keyword evidence="5" id="KW-1114">Inhibition of host interferon signaling pathway by virus</keyword>
<evidence type="ECO:0000256" key="13">
    <source>
        <dbReference type="ARBA" id="ARBA00045444"/>
    </source>
</evidence>
<dbReference type="GO" id="GO:0039502">
    <property type="term" value="P:symbiont-mediated suppression of host type I interferon-mediated signaling pathway"/>
    <property type="evidence" value="ECO:0007669"/>
    <property type="project" value="UniProtKB-KW"/>
</dbReference>
<dbReference type="InterPro" id="IPR007110">
    <property type="entry name" value="Ig-like_dom"/>
</dbReference>
<evidence type="ECO:0000256" key="10">
    <source>
        <dbReference type="ARBA" id="ARBA00023319"/>
    </source>
</evidence>
<dbReference type="PROSITE" id="PS50835">
    <property type="entry name" value="IG_LIKE"/>
    <property type="match status" value="1"/>
</dbReference>
<dbReference type="AlphaFoldDB" id="A0A913ZHF2"/>
<keyword evidence="7" id="KW-1015">Disulfide bond</keyword>
<feature type="domain" description="TIR" evidence="15">
    <location>
        <begin position="410"/>
        <end position="547"/>
    </location>
</feature>
<keyword evidence="8" id="KW-0325">Glycoprotein</keyword>
<comment type="function">
    <text evidence="13">Counteracts the antiviral effects of host IFN-alpha/beta and key IFN-inducible proteins involved in viral RNA degradation suxh as host OAS1. Acts as a soluble IFN-alpha receptor and thus inhibits the interaction between host IFN-alpha and its receptor.</text>
</comment>
<keyword evidence="6" id="KW-0520">NAD</keyword>
<proteinExistence type="inferred from homology"/>
<evidence type="ECO:0000256" key="14">
    <source>
        <dbReference type="SAM" id="Phobius"/>
    </source>
</evidence>
<comment type="similarity">
    <text evidence="1">Belongs to the interleukin-1 receptor family.</text>
</comment>
<accession>A0A913ZHF2</accession>
<evidence type="ECO:0000256" key="8">
    <source>
        <dbReference type="ARBA" id="ARBA00023180"/>
    </source>
</evidence>
<keyword evidence="14" id="KW-1133">Transmembrane helix</keyword>
<dbReference type="InterPro" id="IPR003599">
    <property type="entry name" value="Ig_sub"/>
</dbReference>
<evidence type="ECO:0000256" key="7">
    <source>
        <dbReference type="ARBA" id="ARBA00023157"/>
    </source>
</evidence>
<keyword evidence="9" id="KW-0922">Interferon antiviral system evasion</keyword>
<name>A0A913ZHF2_PATMI</name>
<evidence type="ECO:0000259" key="15">
    <source>
        <dbReference type="PROSITE" id="PS50104"/>
    </source>
</evidence>
<evidence type="ECO:0000256" key="12">
    <source>
        <dbReference type="ARBA" id="ARBA00041012"/>
    </source>
</evidence>
<dbReference type="GO" id="GO:0016787">
    <property type="term" value="F:hydrolase activity"/>
    <property type="evidence" value="ECO:0007669"/>
    <property type="project" value="UniProtKB-KW"/>
</dbReference>
<evidence type="ECO:0000313" key="17">
    <source>
        <dbReference type="EnsemblMetazoa" id="XP_038050491.1"/>
    </source>
</evidence>
<dbReference type="Pfam" id="PF13676">
    <property type="entry name" value="TIR_2"/>
    <property type="match status" value="1"/>
</dbReference>
<keyword evidence="2" id="KW-0244">Early protein</keyword>
<dbReference type="InterPro" id="IPR036179">
    <property type="entry name" value="Ig-like_dom_sf"/>
</dbReference>
<evidence type="ECO:0000259" key="16">
    <source>
        <dbReference type="PROSITE" id="PS50835"/>
    </source>
</evidence>
<reference evidence="17" key="1">
    <citation type="submission" date="2022-11" db="UniProtKB">
        <authorList>
            <consortium name="EnsemblMetazoa"/>
        </authorList>
    </citation>
    <scope>IDENTIFICATION</scope>
</reference>
<feature type="transmembrane region" description="Helical" evidence="14">
    <location>
        <begin position="362"/>
        <end position="389"/>
    </location>
</feature>
<sequence length="622" mass="69896">MCCNLIFVVVNQNFPFLQFNNIFRTLWGVRVNIFTYSSSDLFCKQPSFVNCKSVIGSSQLITENCRNAFQSFSEFQPEMNRAALFSLMVAMVIGSISANNKCNDAQTNGATATTAIPDIEVTLDQPDCKLYNVQEGLPFGFTSPQQISVVTVTFLNYVALDCSAQNYCRIRWFKDGAPFEMQNKVGLSHDNQTLEIQEAYYSRAGNYTCVVTNATDTIRRTTQLIVREEPWNKEPYPLSADSCANQTANIGDAAEFFCIFFAGDFSKDVQLTWYKWSVSGAWVPVSALYMRKTRYEERLDYSELRQYSGSGCKPTAGMRLNIRDVTEEAYGDYRLEGNNSYGTTHTEPLSLSAPPPKPRLDLTAVITASGLVALMLILGVVMALAWQFVKLDFKIWRKNRFGALEDDDGKTYDAFISYADEDLPFALNIRERLEQSGYSVCVGDIDFTPATTLVEEIILALNTSRRCMIIISPDFIRARHSAIQVDVAMEQMLHRQIKIVPVIYRDVSSVDCAELPVLKRILANVRRVTYDENAAAEKFTKQLLVHMPPHRPVLPPQRDGIEGRILLRGSVSSANGQVDGNMPGIQENARECEMNRFLKDVAEAGNKNPHAVQDQREIAVLC</sequence>
<organism evidence="17 18">
    <name type="scientific">Patiria miniata</name>
    <name type="common">Bat star</name>
    <name type="synonym">Asterina miniata</name>
    <dbReference type="NCBI Taxonomy" id="46514"/>
    <lineage>
        <taxon>Eukaryota</taxon>
        <taxon>Metazoa</taxon>
        <taxon>Echinodermata</taxon>
        <taxon>Eleutherozoa</taxon>
        <taxon>Asterozoa</taxon>
        <taxon>Asteroidea</taxon>
        <taxon>Valvatacea</taxon>
        <taxon>Valvatida</taxon>
        <taxon>Asterinidae</taxon>
        <taxon>Patiria</taxon>
    </lineage>
</organism>
<dbReference type="Proteomes" id="UP000887568">
    <property type="component" value="Unplaced"/>
</dbReference>
<dbReference type="Gene3D" id="3.40.50.10140">
    <property type="entry name" value="Toll/interleukin-1 receptor homology (TIR) domain"/>
    <property type="match status" value="1"/>
</dbReference>
<dbReference type="PROSITE" id="PS50104">
    <property type="entry name" value="TIR"/>
    <property type="match status" value="1"/>
</dbReference>
<dbReference type="SMART" id="SM00255">
    <property type="entry name" value="TIR"/>
    <property type="match status" value="1"/>
</dbReference>
<evidence type="ECO:0000313" key="18">
    <source>
        <dbReference type="Proteomes" id="UP000887568"/>
    </source>
</evidence>
<keyword evidence="3" id="KW-1090">Inhibition of host innate immune response by virus</keyword>
<keyword evidence="4" id="KW-0378">Hydrolase</keyword>
<dbReference type="SUPFAM" id="SSF52200">
    <property type="entry name" value="Toll/Interleukin receptor TIR domain"/>
    <property type="match status" value="1"/>
</dbReference>
<dbReference type="SUPFAM" id="SSF48726">
    <property type="entry name" value="Immunoglobulin"/>
    <property type="match status" value="2"/>
</dbReference>
<dbReference type="InterPro" id="IPR000157">
    <property type="entry name" value="TIR_dom"/>
</dbReference>
<keyword evidence="14" id="KW-0812">Transmembrane</keyword>
<dbReference type="PANTHER" id="PTHR11890">
    <property type="entry name" value="INTERLEUKIN-1 RECEPTOR FAMILY MEMBER"/>
    <property type="match status" value="1"/>
</dbReference>
<evidence type="ECO:0000256" key="5">
    <source>
        <dbReference type="ARBA" id="ARBA00022830"/>
    </source>
</evidence>
<dbReference type="OrthoDB" id="6075577at2759"/>
<dbReference type="OMA" id="NQTIYAQ"/>
<dbReference type="InterPro" id="IPR013783">
    <property type="entry name" value="Ig-like_fold"/>
</dbReference>
<keyword evidence="18" id="KW-1185">Reference proteome</keyword>
<evidence type="ECO:0000256" key="2">
    <source>
        <dbReference type="ARBA" id="ARBA00022518"/>
    </source>
</evidence>